<dbReference type="Gene3D" id="3.20.20.70">
    <property type="entry name" value="Aldolase class I"/>
    <property type="match status" value="1"/>
</dbReference>
<dbReference type="GO" id="GO:0004425">
    <property type="term" value="F:indole-3-glycerol-phosphate synthase activity"/>
    <property type="evidence" value="ECO:0007669"/>
    <property type="project" value="UniProtKB-UniRule"/>
</dbReference>
<evidence type="ECO:0000256" key="7">
    <source>
        <dbReference type="ARBA" id="ARBA00023141"/>
    </source>
</evidence>
<reference evidence="11 12" key="1">
    <citation type="submission" date="2015-01" db="EMBL/GenBank/DDBJ databases">
        <title>Jeotgalibacillus campisalis genome sequencing.</title>
        <authorList>
            <person name="Goh K.M."/>
            <person name="Chan K.-G."/>
            <person name="Yaakop A.S."/>
            <person name="Ee R."/>
            <person name="Gan H.M."/>
            <person name="Chan C.S."/>
        </authorList>
    </citation>
    <scope>NUCLEOTIDE SEQUENCE [LARGE SCALE GENOMIC DNA]</scope>
    <source>
        <strain evidence="11 12">SF-57</strain>
    </source>
</reference>
<comment type="caution">
    <text evidence="11">The sequence shown here is derived from an EMBL/GenBank/DDBJ whole genome shotgun (WGS) entry which is preliminary data.</text>
</comment>
<protein>
    <recommendedName>
        <fullName evidence="9">Indole-3-glycerol phosphate synthase</fullName>
        <shortName evidence="9">IGPS</shortName>
        <ecNumber evidence="9">4.1.1.48</ecNumber>
    </recommendedName>
</protein>
<dbReference type="InterPro" id="IPR001468">
    <property type="entry name" value="Indole-3-GlycerolPSynthase_CS"/>
</dbReference>
<dbReference type="AlphaFoldDB" id="A0A0C2VU31"/>
<evidence type="ECO:0000313" key="12">
    <source>
        <dbReference type="Proteomes" id="UP000031972"/>
    </source>
</evidence>
<dbReference type="Pfam" id="PF00218">
    <property type="entry name" value="IGPS"/>
    <property type="match status" value="1"/>
</dbReference>
<dbReference type="EC" id="4.1.1.48" evidence="9"/>
<keyword evidence="6 9" id="KW-0822">Tryptophan biosynthesis</keyword>
<evidence type="ECO:0000256" key="5">
    <source>
        <dbReference type="ARBA" id="ARBA00022793"/>
    </source>
</evidence>
<dbReference type="UniPathway" id="UPA00035">
    <property type="reaction ID" value="UER00043"/>
</dbReference>
<keyword evidence="12" id="KW-1185">Reference proteome</keyword>
<dbReference type="RefSeq" id="WP_041057854.1">
    <property type="nucleotide sequence ID" value="NZ_JXRR01000014.1"/>
</dbReference>
<name>A0A0C2VU31_9BACL</name>
<keyword evidence="4 9" id="KW-0028">Amino-acid biosynthesis</keyword>
<evidence type="ECO:0000256" key="2">
    <source>
        <dbReference type="ARBA" id="ARBA00004696"/>
    </source>
</evidence>
<organism evidence="11 12">
    <name type="scientific">Jeotgalibacillus campisalis</name>
    <dbReference type="NCBI Taxonomy" id="220754"/>
    <lineage>
        <taxon>Bacteria</taxon>
        <taxon>Bacillati</taxon>
        <taxon>Bacillota</taxon>
        <taxon>Bacilli</taxon>
        <taxon>Bacillales</taxon>
        <taxon>Caryophanaceae</taxon>
        <taxon>Jeotgalibacillus</taxon>
    </lineage>
</organism>
<evidence type="ECO:0000256" key="6">
    <source>
        <dbReference type="ARBA" id="ARBA00022822"/>
    </source>
</evidence>
<dbReference type="Proteomes" id="UP000031972">
    <property type="component" value="Unassembled WGS sequence"/>
</dbReference>
<dbReference type="GO" id="GO:0000162">
    <property type="term" value="P:L-tryptophan biosynthetic process"/>
    <property type="evidence" value="ECO:0007669"/>
    <property type="project" value="UniProtKB-UniRule"/>
</dbReference>
<comment type="similarity">
    <text evidence="3 9">Belongs to the TrpC family.</text>
</comment>
<evidence type="ECO:0000313" key="11">
    <source>
        <dbReference type="EMBL" id="KIL47931.1"/>
    </source>
</evidence>
<sequence length="266" mass="28856">MSESILDTILQSKAKEIERIKSAPDLLLKKRLKNSSVIRLEDALNQRTHLGVIAEIKRASPSKGLINGSIDPVKQAKLYESHGASAISVLTDEEFFKGSMEDLTNVAESVSIPVLCKDFIIDEIQIRRAKEAGASIILLIAAALDQQTLLHLYKTAVQLELEVLVEVHNENELERALKAGATLIGVNNRNLKTFEVDIELSGKLAQKMPLNEIHFISESGILSQREAQQAAAFGASGVLVGEVLMKSDDSGSLLSSLQVPLPGGNK</sequence>
<evidence type="ECO:0000256" key="1">
    <source>
        <dbReference type="ARBA" id="ARBA00001633"/>
    </source>
</evidence>
<evidence type="ECO:0000256" key="4">
    <source>
        <dbReference type="ARBA" id="ARBA00022605"/>
    </source>
</evidence>
<dbReference type="PANTHER" id="PTHR22854:SF2">
    <property type="entry name" value="INDOLE-3-GLYCEROL-PHOSPHATE SYNTHASE"/>
    <property type="match status" value="1"/>
</dbReference>
<gene>
    <name evidence="9" type="primary">trpC</name>
    <name evidence="11" type="ORF">KR50_20980</name>
</gene>
<dbReference type="CDD" id="cd00331">
    <property type="entry name" value="IGPS"/>
    <property type="match status" value="1"/>
</dbReference>
<dbReference type="GO" id="GO:0004640">
    <property type="term" value="F:phosphoribosylanthranilate isomerase activity"/>
    <property type="evidence" value="ECO:0007669"/>
    <property type="project" value="TreeGrafter"/>
</dbReference>
<evidence type="ECO:0000256" key="3">
    <source>
        <dbReference type="ARBA" id="ARBA00008737"/>
    </source>
</evidence>
<dbReference type="OrthoDB" id="9804217at2"/>
<dbReference type="PROSITE" id="PS00614">
    <property type="entry name" value="IGPS"/>
    <property type="match status" value="1"/>
</dbReference>
<keyword evidence="8 9" id="KW-0456">Lyase</keyword>
<proteinExistence type="inferred from homology"/>
<evidence type="ECO:0000256" key="8">
    <source>
        <dbReference type="ARBA" id="ARBA00023239"/>
    </source>
</evidence>
<evidence type="ECO:0000256" key="9">
    <source>
        <dbReference type="HAMAP-Rule" id="MF_00134"/>
    </source>
</evidence>
<dbReference type="InterPro" id="IPR013798">
    <property type="entry name" value="Indole-3-glycerol_P_synth_dom"/>
</dbReference>
<dbReference type="PANTHER" id="PTHR22854">
    <property type="entry name" value="TRYPTOPHAN BIOSYNTHESIS PROTEIN"/>
    <property type="match status" value="1"/>
</dbReference>
<dbReference type="InterPro" id="IPR013785">
    <property type="entry name" value="Aldolase_TIM"/>
</dbReference>
<dbReference type="InterPro" id="IPR045186">
    <property type="entry name" value="Indole-3-glycerol_P_synth"/>
</dbReference>
<comment type="catalytic activity">
    <reaction evidence="1 9">
        <text>1-(2-carboxyphenylamino)-1-deoxy-D-ribulose 5-phosphate + H(+) = (1S,2R)-1-C-(indol-3-yl)glycerol 3-phosphate + CO2 + H2O</text>
        <dbReference type="Rhea" id="RHEA:23476"/>
        <dbReference type="ChEBI" id="CHEBI:15377"/>
        <dbReference type="ChEBI" id="CHEBI:15378"/>
        <dbReference type="ChEBI" id="CHEBI:16526"/>
        <dbReference type="ChEBI" id="CHEBI:58613"/>
        <dbReference type="ChEBI" id="CHEBI:58866"/>
        <dbReference type="EC" id="4.1.1.48"/>
    </reaction>
</comment>
<dbReference type="NCBIfam" id="NF001377">
    <property type="entry name" value="PRK00278.2-4"/>
    <property type="match status" value="1"/>
</dbReference>
<dbReference type="EMBL" id="JXRR01000014">
    <property type="protein sequence ID" value="KIL47931.1"/>
    <property type="molecule type" value="Genomic_DNA"/>
</dbReference>
<dbReference type="HAMAP" id="MF_00134_B">
    <property type="entry name" value="IGPS_B"/>
    <property type="match status" value="1"/>
</dbReference>
<evidence type="ECO:0000259" key="10">
    <source>
        <dbReference type="Pfam" id="PF00218"/>
    </source>
</evidence>
<dbReference type="PATRIC" id="fig|220754.4.peg.2116"/>
<accession>A0A0C2VU31</accession>
<keyword evidence="5 9" id="KW-0210">Decarboxylase</keyword>
<comment type="pathway">
    <text evidence="2 9">Amino-acid biosynthesis; L-tryptophan biosynthesis; L-tryptophan from chorismate: step 4/5.</text>
</comment>
<keyword evidence="7 9" id="KW-0057">Aromatic amino acid biosynthesis</keyword>
<dbReference type="InterPro" id="IPR011060">
    <property type="entry name" value="RibuloseP-bd_barrel"/>
</dbReference>
<feature type="domain" description="Indole-3-glycerol phosphate synthase" evidence="10">
    <location>
        <begin position="6"/>
        <end position="252"/>
    </location>
</feature>
<dbReference type="FunFam" id="3.20.20.70:FF:000024">
    <property type="entry name" value="Indole-3-glycerol phosphate synthase"/>
    <property type="match status" value="1"/>
</dbReference>
<dbReference type="SUPFAM" id="SSF51366">
    <property type="entry name" value="Ribulose-phoshate binding barrel"/>
    <property type="match status" value="1"/>
</dbReference>